<gene>
    <name evidence="1" type="ORF">CLODIP_2_CD01323</name>
</gene>
<name>A0A8S1DSS1_9INSE</name>
<protein>
    <submittedName>
        <fullName evidence="1">Uncharacterized protein</fullName>
    </submittedName>
</protein>
<dbReference type="EMBL" id="CADEPI010000400">
    <property type="protein sequence ID" value="CAB3385225.1"/>
    <property type="molecule type" value="Genomic_DNA"/>
</dbReference>
<organism evidence="1 2">
    <name type="scientific">Cloeon dipterum</name>
    <dbReference type="NCBI Taxonomy" id="197152"/>
    <lineage>
        <taxon>Eukaryota</taxon>
        <taxon>Metazoa</taxon>
        <taxon>Ecdysozoa</taxon>
        <taxon>Arthropoda</taxon>
        <taxon>Hexapoda</taxon>
        <taxon>Insecta</taxon>
        <taxon>Pterygota</taxon>
        <taxon>Palaeoptera</taxon>
        <taxon>Ephemeroptera</taxon>
        <taxon>Pisciforma</taxon>
        <taxon>Baetidae</taxon>
        <taxon>Cloeon</taxon>
    </lineage>
</organism>
<evidence type="ECO:0000313" key="1">
    <source>
        <dbReference type="EMBL" id="CAB3385225.1"/>
    </source>
</evidence>
<dbReference type="AlphaFoldDB" id="A0A8S1DSS1"/>
<comment type="caution">
    <text evidence="1">The sequence shown here is derived from an EMBL/GenBank/DDBJ whole genome shotgun (WGS) entry which is preliminary data.</text>
</comment>
<proteinExistence type="predicted"/>
<sequence>MVTYWSFILNERDFEKYCANLKANCVAKLSYQGVNIPGYINVRERVAYFYNPQGRETIVKRSGFSVLKNDGKLEWKEFSKGNPIPPNALPANPNLKYNRLYFGSLNLPNEVLYGPVLDNGTCHIPINETIGTSTTPDAILVKIAPCMLFDQFLPWLTRRGQRQTQIA</sequence>
<accession>A0A8S1DSS1</accession>
<keyword evidence="2" id="KW-1185">Reference proteome</keyword>
<evidence type="ECO:0000313" key="2">
    <source>
        <dbReference type="Proteomes" id="UP000494165"/>
    </source>
</evidence>
<dbReference type="Proteomes" id="UP000494165">
    <property type="component" value="Unassembled WGS sequence"/>
</dbReference>
<reference evidence="1 2" key="1">
    <citation type="submission" date="2020-04" db="EMBL/GenBank/DDBJ databases">
        <authorList>
            <person name="Alioto T."/>
            <person name="Alioto T."/>
            <person name="Gomez Garrido J."/>
        </authorList>
    </citation>
    <scope>NUCLEOTIDE SEQUENCE [LARGE SCALE GENOMIC DNA]</scope>
</reference>